<proteinExistence type="predicted"/>
<evidence type="ECO:0008006" key="4">
    <source>
        <dbReference type="Google" id="ProtNLM"/>
    </source>
</evidence>
<dbReference type="Proteomes" id="UP001501371">
    <property type="component" value="Unassembled WGS sequence"/>
</dbReference>
<dbReference type="EMBL" id="BAAAKV010000132">
    <property type="protein sequence ID" value="GAA1202194.1"/>
    <property type="molecule type" value="Genomic_DNA"/>
</dbReference>
<evidence type="ECO:0000313" key="3">
    <source>
        <dbReference type="Proteomes" id="UP001501371"/>
    </source>
</evidence>
<reference evidence="2 3" key="1">
    <citation type="journal article" date="2019" name="Int. J. Syst. Evol. Microbiol.">
        <title>The Global Catalogue of Microorganisms (GCM) 10K type strain sequencing project: providing services to taxonomists for standard genome sequencing and annotation.</title>
        <authorList>
            <consortium name="The Broad Institute Genomics Platform"/>
            <consortium name="The Broad Institute Genome Sequencing Center for Infectious Disease"/>
            <person name="Wu L."/>
            <person name="Ma J."/>
        </authorList>
    </citation>
    <scope>NUCLEOTIDE SEQUENCE [LARGE SCALE GENOMIC DNA]</scope>
    <source>
        <strain evidence="2 3">JCM 12696</strain>
    </source>
</reference>
<keyword evidence="3" id="KW-1185">Reference proteome</keyword>
<dbReference type="RefSeq" id="WP_344285562.1">
    <property type="nucleotide sequence ID" value="NZ_BAAAKV010000132.1"/>
</dbReference>
<keyword evidence="1" id="KW-0732">Signal</keyword>
<evidence type="ECO:0000313" key="2">
    <source>
        <dbReference type="EMBL" id="GAA1202194.1"/>
    </source>
</evidence>
<organism evidence="2 3">
    <name type="scientific">Streptomyces hebeiensis</name>
    <dbReference type="NCBI Taxonomy" id="229486"/>
    <lineage>
        <taxon>Bacteria</taxon>
        <taxon>Bacillati</taxon>
        <taxon>Actinomycetota</taxon>
        <taxon>Actinomycetes</taxon>
        <taxon>Kitasatosporales</taxon>
        <taxon>Streptomycetaceae</taxon>
        <taxon>Streptomyces</taxon>
    </lineage>
</organism>
<accession>A0ABN1VAH8</accession>
<gene>
    <name evidence="2" type="ORF">GCM10009654_68030</name>
</gene>
<name>A0ABN1VAH8_9ACTN</name>
<protein>
    <recommendedName>
        <fullName evidence="4">Lipoprotein</fullName>
    </recommendedName>
</protein>
<evidence type="ECO:0000256" key="1">
    <source>
        <dbReference type="SAM" id="SignalP"/>
    </source>
</evidence>
<sequence>MRVIRAMSAALLTVGVFALTAPPAGAAATGGVSFRGAVSPATVAPGGRVTLSVTGCAVSATASAAVFDTVTVSSGRSAAATVDWDAKPGSAHTVTFTCAGAHSTARLTIAGAGGTAAATTAPTAASTSLTPVGVRGGLGGSMAGGSAAQTATGAGLVVGAITGGVYAVRRRAAVRAH</sequence>
<feature type="chain" id="PRO_5045547787" description="Lipoprotein" evidence="1">
    <location>
        <begin position="27"/>
        <end position="177"/>
    </location>
</feature>
<feature type="signal peptide" evidence="1">
    <location>
        <begin position="1"/>
        <end position="26"/>
    </location>
</feature>
<comment type="caution">
    <text evidence="2">The sequence shown here is derived from an EMBL/GenBank/DDBJ whole genome shotgun (WGS) entry which is preliminary data.</text>
</comment>